<dbReference type="Proteomes" id="UP000663855">
    <property type="component" value="Unassembled WGS sequence"/>
</dbReference>
<proteinExistence type="predicted"/>
<comment type="caution">
    <text evidence="1">The sequence shown here is derived from an EMBL/GenBank/DDBJ whole genome shotgun (WGS) entry which is preliminary data.</text>
</comment>
<dbReference type="EMBL" id="CAJNOV010014966">
    <property type="protein sequence ID" value="CAF1564901.1"/>
    <property type="molecule type" value="Genomic_DNA"/>
</dbReference>
<evidence type="ECO:0000313" key="1">
    <source>
        <dbReference type="EMBL" id="CAF1564901.1"/>
    </source>
</evidence>
<evidence type="ECO:0000313" key="2">
    <source>
        <dbReference type="EMBL" id="CAF5064717.1"/>
    </source>
</evidence>
<feature type="non-terminal residue" evidence="1">
    <location>
        <position position="36"/>
    </location>
</feature>
<organism evidence="1 3">
    <name type="scientific">Rotaria magnacalcarata</name>
    <dbReference type="NCBI Taxonomy" id="392030"/>
    <lineage>
        <taxon>Eukaryota</taxon>
        <taxon>Metazoa</taxon>
        <taxon>Spiralia</taxon>
        <taxon>Gnathifera</taxon>
        <taxon>Rotifera</taxon>
        <taxon>Eurotatoria</taxon>
        <taxon>Bdelloidea</taxon>
        <taxon>Philodinida</taxon>
        <taxon>Philodinidae</taxon>
        <taxon>Rotaria</taxon>
    </lineage>
</organism>
<evidence type="ECO:0000313" key="3">
    <source>
        <dbReference type="Proteomes" id="UP000663855"/>
    </source>
</evidence>
<name>A0A815Y2V3_9BILA</name>
<dbReference type="AlphaFoldDB" id="A0A815Y2V3"/>
<gene>
    <name evidence="2" type="ORF">BYL167_LOCUS59749</name>
    <name evidence="1" type="ORF">CJN711_LOCUS31446</name>
</gene>
<dbReference type="Proteomes" id="UP000681967">
    <property type="component" value="Unassembled WGS sequence"/>
</dbReference>
<reference evidence="1" key="1">
    <citation type="submission" date="2021-02" db="EMBL/GenBank/DDBJ databases">
        <authorList>
            <person name="Nowell W R."/>
        </authorList>
    </citation>
    <scope>NUCLEOTIDE SEQUENCE</scope>
</reference>
<accession>A0A815Y2V3</accession>
<dbReference type="EMBL" id="CAJOBH010229206">
    <property type="protein sequence ID" value="CAF5064717.1"/>
    <property type="molecule type" value="Genomic_DNA"/>
</dbReference>
<sequence>MPVKTGYGSGPVTVVAVIVTVASPPDYKPGNREVRG</sequence>
<protein>
    <submittedName>
        <fullName evidence="1">Uncharacterized protein</fullName>
    </submittedName>
</protein>